<dbReference type="Gene3D" id="3.40.50.2000">
    <property type="entry name" value="Glycogen Phosphorylase B"/>
    <property type="match status" value="2"/>
</dbReference>
<comment type="caution">
    <text evidence="2">The sequence shown here is derived from an EMBL/GenBank/DDBJ whole genome shotgun (WGS) entry which is preliminary data.</text>
</comment>
<reference evidence="2 3" key="1">
    <citation type="journal article" date="2019" name="Int. J. Syst. Evol. Microbiol.">
        <title>The Global Catalogue of Microorganisms (GCM) 10K type strain sequencing project: providing services to taxonomists for standard genome sequencing and annotation.</title>
        <authorList>
            <consortium name="The Broad Institute Genomics Platform"/>
            <consortium name="The Broad Institute Genome Sequencing Center for Infectious Disease"/>
            <person name="Wu L."/>
            <person name="Ma J."/>
        </authorList>
    </citation>
    <scope>NUCLEOTIDE SEQUENCE [LARGE SCALE GENOMIC DNA]</scope>
    <source>
        <strain evidence="2 3">JCM 4505</strain>
    </source>
</reference>
<dbReference type="PANTHER" id="PTHR46401:SF2">
    <property type="entry name" value="GLYCOSYLTRANSFERASE WBBK-RELATED"/>
    <property type="match status" value="1"/>
</dbReference>
<dbReference type="RefSeq" id="WP_344167728.1">
    <property type="nucleotide sequence ID" value="NZ_BAAABV010000028.1"/>
</dbReference>
<gene>
    <name evidence="2" type="ORF">GCM10010302_67280</name>
</gene>
<dbReference type="Proteomes" id="UP001501867">
    <property type="component" value="Unassembled WGS sequence"/>
</dbReference>
<dbReference type="SUPFAM" id="SSF53756">
    <property type="entry name" value="UDP-Glycosyltransferase/glycogen phosphorylase"/>
    <property type="match status" value="1"/>
</dbReference>
<keyword evidence="3" id="KW-1185">Reference proteome</keyword>
<evidence type="ECO:0008006" key="4">
    <source>
        <dbReference type="Google" id="ProtNLM"/>
    </source>
</evidence>
<dbReference type="Pfam" id="PF13692">
    <property type="entry name" value="Glyco_trans_1_4"/>
    <property type="match status" value="1"/>
</dbReference>
<evidence type="ECO:0000256" key="1">
    <source>
        <dbReference type="ARBA" id="ARBA00022679"/>
    </source>
</evidence>
<proteinExistence type="predicted"/>
<evidence type="ECO:0000313" key="2">
    <source>
        <dbReference type="EMBL" id="GAA0318765.1"/>
    </source>
</evidence>
<dbReference type="PANTHER" id="PTHR46401">
    <property type="entry name" value="GLYCOSYLTRANSFERASE WBBK-RELATED"/>
    <property type="match status" value="1"/>
</dbReference>
<sequence length="366" mass="40125">MHHYAGALDAELTGAQAPPVPDGVLLHEAADLRQARDPEFRRTLFDRVRPDVVLLLGSVQHFRSLLPALRARSAPVVGWFPVEFERDTPPHPWRGVLESCDRVLAQADNGRSQFSRVVDGGRVGRVGLGVDLDVFHPVDGRRKAGLRTRLGWDPDAFVFLFVGRNDPRKGIEYAIEALRLYCRDDPEAARRTVLHLHTQPDRGLLELIHSSGLSSRVTFSHRDRDLFDNPFSENEVANLYQAADAFLFPTTGEGFGLPLLEAQAVGLPVVATANSCVGEVLGRAGLLIHSPGRVSALDDDCLVWAWPPDPVHAATLMNALFHHPDLRASLASHGLRQAATRSWESVADALLEELHALTAAPVAVAR</sequence>
<name>A0ABN0VW57_9ACTN</name>
<dbReference type="EMBL" id="BAAABV010000028">
    <property type="protein sequence ID" value="GAA0318765.1"/>
    <property type="molecule type" value="Genomic_DNA"/>
</dbReference>
<protein>
    <recommendedName>
        <fullName evidence="4">Glycosyltransferase</fullName>
    </recommendedName>
</protein>
<keyword evidence="1" id="KW-0808">Transferase</keyword>
<evidence type="ECO:0000313" key="3">
    <source>
        <dbReference type="Proteomes" id="UP001501867"/>
    </source>
</evidence>
<accession>A0ABN0VW57</accession>
<organism evidence="2 3">
    <name type="scientific">Streptomyces polychromogenes</name>
    <dbReference type="NCBI Taxonomy" id="67342"/>
    <lineage>
        <taxon>Bacteria</taxon>
        <taxon>Bacillati</taxon>
        <taxon>Actinomycetota</taxon>
        <taxon>Actinomycetes</taxon>
        <taxon>Kitasatosporales</taxon>
        <taxon>Streptomycetaceae</taxon>
        <taxon>Streptomyces</taxon>
    </lineage>
</organism>